<evidence type="ECO:0000313" key="3">
    <source>
        <dbReference type="Proteomes" id="UP001138757"/>
    </source>
</evidence>
<reference evidence="2" key="1">
    <citation type="submission" date="2021-05" db="EMBL/GenBank/DDBJ databases">
        <title>Genome of Sphingobium sp. strain.</title>
        <authorList>
            <person name="Fan R."/>
        </authorList>
    </citation>
    <scope>NUCLEOTIDE SEQUENCE</scope>
    <source>
        <strain evidence="2">H33</strain>
    </source>
</reference>
<dbReference type="Proteomes" id="UP001138757">
    <property type="component" value="Unassembled WGS sequence"/>
</dbReference>
<comment type="caution">
    <text evidence="2">The sequence shown here is derived from an EMBL/GenBank/DDBJ whole genome shotgun (WGS) entry which is preliminary data.</text>
</comment>
<dbReference type="RefSeq" id="WP_214622016.1">
    <property type="nucleotide sequence ID" value="NZ_JAHGAW010000003.1"/>
</dbReference>
<dbReference type="PANTHER" id="PTHR35562">
    <property type="entry name" value="DNA ENDONUCLEASE SMRA-RELATED"/>
    <property type="match status" value="1"/>
</dbReference>
<dbReference type="InterPro" id="IPR002625">
    <property type="entry name" value="Smr_dom"/>
</dbReference>
<dbReference type="Pfam" id="PF01713">
    <property type="entry name" value="Smr"/>
    <property type="match status" value="1"/>
</dbReference>
<protein>
    <submittedName>
        <fullName evidence="2">Smr/MutS family protein</fullName>
    </submittedName>
</protein>
<sequence length="184" mass="20158">MPRRHLSPEEKALWQKLARTVTPLRRIRPVAAAEPVTAEAFAEALDKPRVKGRVPPMRAAAVPPPPRPAPVPVLDSSWEKRIRSGRLAPDHSIDLHGLNLAAAHVRLDRAIGDALAQGWRVLLIVTGKPRPAPAPGETRRRGAIRAEIGDWLARSPHAHRIASVRQAHARHGGEGALYVILRRA</sequence>
<dbReference type="Gene3D" id="3.30.1370.110">
    <property type="match status" value="1"/>
</dbReference>
<dbReference type="SUPFAM" id="SSF160443">
    <property type="entry name" value="SMR domain-like"/>
    <property type="match status" value="1"/>
</dbReference>
<dbReference type="EMBL" id="JAHGAW010000003">
    <property type="protein sequence ID" value="MBT2186256.1"/>
    <property type="molecule type" value="Genomic_DNA"/>
</dbReference>
<evidence type="ECO:0000259" key="1">
    <source>
        <dbReference type="PROSITE" id="PS50828"/>
    </source>
</evidence>
<dbReference type="PANTHER" id="PTHR35562:SF2">
    <property type="entry name" value="DNA ENDONUCLEASE SMRA-RELATED"/>
    <property type="match status" value="1"/>
</dbReference>
<dbReference type="InterPro" id="IPR036063">
    <property type="entry name" value="Smr_dom_sf"/>
</dbReference>
<proteinExistence type="predicted"/>
<feature type="domain" description="Smr" evidence="1">
    <location>
        <begin position="93"/>
        <end position="182"/>
    </location>
</feature>
<evidence type="ECO:0000313" key="2">
    <source>
        <dbReference type="EMBL" id="MBT2186256.1"/>
    </source>
</evidence>
<organism evidence="2 3">
    <name type="scientific">Sphingobium nicotianae</name>
    <dbReference type="NCBI Taxonomy" id="2782607"/>
    <lineage>
        <taxon>Bacteria</taxon>
        <taxon>Pseudomonadati</taxon>
        <taxon>Pseudomonadota</taxon>
        <taxon>Alphaproteobacteria</taxon>
        <taxon>Sphingomonadales</taxon>
        <taxon>Sphingomonadaceae</taxon>
        <taxon>Sphingobium</taxon>
    </lineage>
</organism>
<dbReference type="PROSITE" id="PS50828">
    <property type="entry name" value="SMR"/>
    <property type="match status" value="1"/>
</dbReference>
<accession>A0A9X1IQ01</accession>
<dbReference type="AlphaFoldDB" id="A0A9X1IQ01"/>
<name>A0A9X1IQ01_9SPHN</name>
<gene>
    <name evidence="2" type="ORF">KK488_04780</name>
</gene>
<keyword evidence="3" id="KW-1185">Reference proteome</keyword>